<organism evidence="8 9">
    <name type="scientific">Clavibacter capsici</name>
    <dbReference type="NCBI Taxonomy" id="1874630"/>
    <lineage>
        <taxon>Bacteria</taxon>
        <taxon>Bacillati</taxon>
        <taxon>Actinomycetota</taxon>
        <taxon>Actinomycetes</taxon>
        <taxon>Micrococcales</taxon>
        <taxon>Microbacteriaceae</taxon>
        <taxon>Clavibacter</taxon>
    </lineage>
</organism>
<comment type="similarity">
    <text evidence="4 7">Belongs to the glucosamine/galactosamine-6-phosphate isomerase family. 6-phosphogluconolactonase subfamily.</text>
</comment>
<dbReference type="GO" id="GO:0005975">
    <property type="term" value="P:carbohydrate metabolic process"/>
    <property type="evidence" value="ECO:0007669"/>
    <property type="project" value="UniProtKB-UniRule"/>
</dbReference>
<dbReference type="InterPro" id="IPR039104">
    <property type="entry name" value="6PGL"/>
</dbReference>
<comment type="function">
    <text evidence="2 7">Hydrolysis of 6-phosphogluconolactone to 6-phosphogluconate.</text>
</comment>
<dbReference type="Proteomes" id="UP000503164">
    <property type="component" value="Chromosome"/>
</dbReference>
<dbReference type="InterPro" id="IPR037171">
    <property type="entry name" value="NagB/RpiA_transferase-like"/>
</dbReference>
<dbReference type="EMBL" id="CP048049">
    <property type="protein sequence ID" value="QIS45109.1"/>
    <property type="molecule type" value="Genomic_DNA"/>
</dbReference>
<dbReference type="AlphaFoldDB" id="A0A0M4H0I8"/>
<dbReference type="NCBIfam" id="TIGR01198">
    <property type="entry name" value="pgl"/>
    <property type="match status" value="1"/>
</dbReference>
<comment type="catalytic activity">
    <reaction evidence="1 7">
        <text>6-phospho-D-glucono-1,5-lactone + H2O = 6-phospho-D-gluconate + H(+)</text>
        <dbReference type="Rhea" id="RHEA:12556"/>
        <dbReference type="ChEBI" id="CHEBI:15377"/>
        <dbReference type="ChEBI" id="CHEBI:15378"/>
        <dbReference type="ChEBI" id="CHEBI:57955"/>
        <dbReference type="ChEBI" id="CHEBI:58759"/>
        <dbReference type="EC" id="3.1.1.31"/>
    </reaction>
</comment>
<protein>
    <recommendedName>
        <fullName evidence="6 7">6-phosphogluconolactonase</fullName>
        <shortName evidence="7">6PGL</shortName>
        <ecNumber evidence="5 7">3.1.1.31</ecNumber>
    </recommendedName>
</protein>
<dbReference type="SUPFAM" id="SSF100950">
    <property type="entry name" value="NagB/RpiA/CoA transferase-like"/>
    <property type="match status" value="1"/>
</dbReference>
<dbReference type="PANTHER" id="PTHR11054">
    <property type="entry name" value="6-PHOSPHOGLUCONOLACTONASE"/>
    <property type="match status" value="1"/>
</dbReference>
<dbReference type="KEGG" id="ccap:AES38_08415"/>
<dbReference type="PANTHER" id="PTHR11054:SF0">
    <property type="entry name" value="6-PHOSPHOGLUCONOLACTONASE"/>
    <property type="match status" value="1"/>
</dbReference>
<evidence type="ECO:0000256" key="4">
    <source>
        <dbReference type="ARBA" id="ARBA00010662"/>
    </source>
</evidence>
<dbReference type="EC" id="3.1.1.31" evidence="5 7"/>
<sequence>MTTNDRRVLVHPDKKAMTGSVAARFLTKLVDILDEEETANVVLTGGTVGPSILAAVNDSAARDSVDWTRVHFWFGDERWLPQGDPERNDTTVRAALLDHIDVPAENIHAMGASDAGQSLEEAVEAYTAELAAHANGDTALPRFDITFLGVGPDGHVASLFPDSDGIRTMDAAVIPVRNSPKPPAERISLTLPVLNSSLRIWMVLAGPDKAFALGLALAGADRTEVPVAGIKGRKRTVFFIDREAAADVPENLMLSSY</sequence>
<evidence type="ECO:0000256" key="2">
    <source>
        <dbReference type="ARBA" id="ARBA00002681"/>
    </source>
</evidence>
<dbReference type="CDD" id="cd01400">
    <property type="entry name" value="6PGL"/>
    <property type="match status" value="1"/>
</dbReference>
<proteinExistence type="inferred from homology"/>
<keyword evidence="7 8" id="KW-0378">Hydrolase</keyword>
<dbReference type="Pfam" id="PF01182">
    <property type="entry name" value="Glucosamine_iso"/>
    <property type="match status" value="1"/>
</dbReference>
<evidence type="ECO:0000313" key="8">
    <source>
        <dbReference type="EMBL" id="QIS45109.1"/>
    </source>
</evidence>
<evidence type="ECO:0000256" key="3">
    <source>
        <dbReference type="ARBA" id="ARBA00004961"/>
    </source>
</evidence>
<dbReference type="Gene3D" id="3.40.50.1360">
    <property type="match status" value="1"/>
</dbReference>
<dbReference type="InterPro" id="IPR005900">
    <property type="entry name" value="6-phosphogluconolactonase_DevB"/>
</dbReference>
<accession>A0A0M4H0I8</accession>
<evidence type="ECO:0000256" key="6">
    <source>
        <dbReference type="ARBA" id="ARBA00020337"/>
    </source>
</evidence>
<dbReference type="GO" id="GO:0006098">
    <property type="term" value="P:pentose-phosphate shunt"/>
    <property type="evidence" value="ECO:0007669"/>
    <property type="project" value="UniProtKB-UniPathway"/>
</dbReference>
<gene>
    <name evidence="7 8" type="primary">pgl</name>
    <name evidence="8" type="ORF">GW570_08445</name>
</gene>
<evidence type="ECO:0000256" key="1">
    <source>
        <dbReference type="ARBA" id="ARBA00000832"/>
    </source>
</evidence>
<evidence type="ECO:0000256" key="5">
    <source>
        <dbReference type="ARBA" id="ARBA00013198"/>
    </source>
</evidence>
<evidence type="ECO:0000313" key="9">
    <source>
        <dbReference type="Proteomes" id="UP000503164"/>
    </source>
</evidence>
<evidence type="ECO:0000256" key="7">
    <source>
        <dbReference type="RuleBase" id="RU365095"/>
    </source>
</evidence>
<name>A0A0M4H0I8_9MICO</name>
<dbReference type="InterPro" id="IPR006148">
    <property type="entry name" value="Glc/Gal-6P_isomerase"/>
</dbReference>
<comment type="pathway">
    <text evidence="3 7">Carbohydrate degradation; pentose phosphate pathway; D-ribulose 5-phosphate from D-glucose 6-phosphate (oxidative stage): step 2/3.</text>
</comment>
<reference evidence="8 9" key="1">
    <citation type="journal article" date="2020" name="Mol. Plant Pathol.">
        <title>Plasmid composition and the chpG gene determine the virulence level of Clavibacter capsici natural isolates in pepper.</title>
        <authorList>
            <person name="Hwang I.S."/>
            <person name="Lee H.M."/>
            <person name="Oh E.J."/>
            <person name="Lee S."/>
            <person name="Heu S."/>
            <person name="Oh C.S."/>
        </authorList>
    </citation>
    <scope>NUCLEOTIDE SEQUENCE [LARGE SCALE GENOMIC DNA]</scope>
    <source>
        <strain evidence="8 9">1101</strain>
    </source>
</reference>
<keyword evidence="9" id="KW-1185">Reference proteome</keyword>
<dbReference type="RefSeq" id="WP_053774591.1">
    <property type="nucleotide sequence ID" value="NZ_CP012573.1"/>
</dbReference>
<dbReference type="GO" id="GO:0017057">
    <property type="term" value="F:6-phosphogluconolactonase activity"/>
    <property type="evidence" value="ECO:0007669"/>
    <property type="project" value="UniProtKB-UniRule"/>
</dbReference>